<protein>
    <submittedName>
        <fullName evidence="3">CYTH domain-containing protein</fullName>
    </submittedName>
</protein>
<reference evidence="3 4" key="1">
    <citation type="submission" date="2016-10" db="EMBL/GenBank/DDBJ databases">
        <authorList>
            <person name="de Groot N.N."/>
        </authorList>
    </citation>
    <scope>NUCLEOTIDE SEQUENCE [LARGE SCALE GENOMIC DNA]</scope>
    <source>
        <strain evidence="3 4">743A</strain>
    </source>
</reference>
<dbReference type="PROSITE" id="PS51707">
    <property type="entry name" value="CYTH"/>
    <property type="match status" value="1"/>
</dbReference>
<keyword evidence="4" id="KW-1185">Reference proteome</keyword>
<feature type="active site" description="Proton acceptor" evidence="1">
    <location>
        <position position="28"/>
    </location>
</feature>
<dbReference type="InterPro" id="IPR023577">
    <property type="entry name" value="CYTH_domain"/>
</dbReference>
<gene>
    <name evidence="3" type="ORF">SAMN05661086_00960</name>
</gene>
<dbReference type="EMBL" id="FOYZ01000003">
    <property type="protein sequence ID" value="SFR68401.1"/>
    <property type="molecule type" value="Genomic_DNA"/>
</dbReference>
<dbReference type="PANTHER" id="PTHR40114:SF1">
    <property type="entry name" value="SLR0698 PROTEIN"/>
    <property type="match status" value="1"/>
</dbReference>
<dbReference type="Proteomes" id="UP000199659">
    <property type="component" value="Unassembled WGS sequence"/>
</dbReference>
<dbReference type="SUPFAM" id="SSF55154">
    <property type="entry name" value="CYTH-like phosphatases"/>
    <property type="match status" value="1"/>
</dbReference>
<evidence type="ECO:0000259" key="2">
    <source>
        <dbReference type="PROSITE" id="PS51707"/>
    </source>
</evidence>
<evidence type="ECO:0000256" key="1">
    <source>
        <dbReference type="PIRSR" id="PIRSR016487-1"/>
    </source>
</evidence>
<dbReference type="OrthoDB" id="9805588at2"/>
<dbReference type="PANTHER" id="PTHR40114">
    <property type="entry name" value="SLR0698 PROTEIN"/>
    <property type="match status" value="1"/>
</dbReference>
<evidence type="ECO:0000313" key="3">
    <source>
        <dbReference type="EMBL" id="SFR68401.1"/>
    </source>
</evidence>
<proteinExistence type="predicted"/>
<feature type="domain" description="CYTH" evidence="2">
    <location>
        <begin position="1"/>
        <end position="155"/>
    </location>
</feature>
<sequence length="167" mass="19591">MEIERKFLVKTLPEKLEQYEKKEIEQGYLCTNPTVRIRKCNEEYILTYKSRFGIPESLERTAKVCNEVEVPLNEEGYWHLKAKVDDHMVYKTRYLVPIADELKAEVDVFHGNLDGLLLVEVEFKEEEAANQFSIPSWFGEDVSLDKRFTNVYLSKVENILLLNLTLV</sequence>
<dbReference type="SMART" id="SM01118">
    <property type="entry name" value="CYTH"/>
    <property type="match status" value="1"/>
</dbReference>
<name>A0A1I6IP24_9FIRM</name>
<dbReference type="InterPro" id="IPR033469">
    <property type="entry name" value="CYTH-like_dom_sf"/>
</dbReference>
<dbReference type="CDD" id="cd07761">
    <property type="entry name" value="CYTH-like_CthTTM-like"/>
    <property type="match status" value="1"/>
</dbReference>
<dbReference type="PIRSF" id="PIRSF016487">
    <property type="entry name" value="CYTH_UCP016487"/>
    <property type="match status" value="1"/>
</dbReference>
<evidence type="ECO:0000313" key="4">
    <source>
        <dbReference type="Proteomes" id="UP000199659"/>
    </source>
</evidence>
<organism evidence="3 4">
    <name type="scientific">Anaeromicropila populeti</name>
    <dbReference type="NCBI Taxonomy" id="37658"/>
    <lineage>
        <taxon>Bacteria</taxon>
        <taxon>Bacillati</taxon>
        <taxon>Bacillota</taxon>
        <taxon>Clostridia</taxon>
        <taxon>Lachnospirales</taxon>
        <taxon>Lachnospiraceae</taxon>
        <taxon>Anaeromicropila</taxon>
    </lineage>
</organism>
<dbReference type="AlphaFoldDB" id="A0A1I6IP24"/>
<dbReference type="InterPro" id="IPR012042">
    <property type="entry name" value="NeuTTM/CthTTM-like"/>
</dbReference>
<dbReference type="STRING" id="37658.SAMN05661086_00960"/>
<accession>A0A1I6IP24</accession>
<dbReference type="Gene3D" id="2.40.320.10">
    <property type="entry name" value="Hypothetical Protein Pfu-838710-001"/>
    <property type="match status" value="1"/>
</dbReference>
<dbReference type="RefSeq" id="WP_092559565.1">
    <property type="nucleotide sequence ID" value="NZ_FOYZ01000003.1"/>
</dbReference>